<dbReference type="Pfam" id="PF05670">
    <property type="entry name" value="NFACT-R_1"/>
    <property type="match status" value="1"/>
</dbReference>
<sequence length="605" mass="69189">MQPVDFTTLTAASSDLRANWLPSRIEQVYQRDRYTIALALRTLKGRGWLTVSWHPQAARLCIGNPPPRTPDTFTFSQQLRHQLGGLALIAIEQIAPWERVLDFQFGRRPGEPPLWHLYLEIMGKYSNVILADADNLIITAAHQVSPQQSSVRPILTGQPYEIPPVLTDPIPSSIESQQRWQERVSLVPGKIGRSLLKNYRGLSSSLVQSMVAAAGLEADRSTETLTPSDWQGLFVKWQEWLRVLEESKFQFGWIGKDLTDRPLSLQGKESGQKSDSIRYEGYTVLGWGAIEPAKDIHTLLERYYTEELDRQEFSQLRHQLSQKLNSILGKLRVKGQTFAERLQQSDGADLYRQQADLLMAHLQEWEPGLKSITLPDFNTENPVTIPLDPEKNAVQNAQALYKRHQKLKRARAAVEPLLAEVKAEIDYLEQVEATVSQLEIYTTSEDLQALAEIREELIQQRYLEELEYSRANKNDEESHPYRFRTPSGFELLIGRNNRQNDRLTFRVAGDYDLWFHTQEIPGSHVLLRLEPGAVPDEADLQFTADLAAYYSRSRQSDRVPVVYTEPKYVYKPKGAKPGVAIYKQERVIWGCPPQAIKYITQSDQN</sequence>
<gene>
    <name evidence="5" type="primary">rqcH</name>
    <name evidence="7" type="ORF">H6G03_26070</name>
</gene>
<dbReference type="Gene3D" id="2.30.310.10">
    <property type="entry name" value="ibrinogen binding protein from staphylococcus aureus domain"/>
    <property type="match status" value="1"/>
</dbReference>
<keyword evidence="2 5" id="KW-0699">rRNA-binding</keyword>
<evidence type="ECO:0000259" key="6">
    <source>
        <dbReference type="Pfam" id="PF05670"/>
    </source>
</evidence>
<dbReference type="PANTHER" id="PTHR15239:SF6">
    <property type="entry name" value="RIBOSOME QUALITY CONTROL COMPLEX SUBUNIT NEMF"/>
    <property type="match status" value="1"/>
</dbReference>
<feature type="domain" description="NFACT RNA-binding" evidence="6">
    <location>
        <begin position="481"/>
        <end position="573"/>
    </location>
</feature>
<dbReference type="InterPro" id="IPR043682">
    <property type="entry name" value="RqcH_bacterial"/>
</dbReference>
<accession>A0A926ZJB6</accession>
<organism evidence="7 8">
    <name type="scientific">Aerosakkonema funiforme FACHB-1375</name>
    <dbReference type="NCBI Taxonomy" id="2949571"/>
    <lineage>
        <taxon>Bacteria</taxon>
        <taxon>Bacillati</taxon>
        <taxon>Cyanobacteriota</taxon>
        <taxon>Cyanophyceae</taxon>
        <taxon>Oscillatoriophycideae</taxon>
        <taxon>Aerosakkonematales</taxon>
        <taxon>Aerosakkonemataceae</taxon>
        <taxon>Aerosakkonema</taxon>
    </lineage>
</organism>
<dbReference type="PANTHER" id="PTHR15239">
    <property type="entry name" value="NUCLEAR EXPORT MEDIATOR FACTOR NEMF"/>
    <property type="match status" value="1"/>
</dbReference>
<evidence type="ECO:0000313" key="8">
    <source>
        <dbReference type="Proteomes" id="UP000641646"/>
    </source>
</evidence>
<dbReference type="EMBL" id="JACJPW010000085">
    <property type="protein sequence ID" value="MBD2184494.1"/>
    <property type="molecule type" value="Genomic_DNA"/>
</dbReference>
<keyword evidence="1 5" id="KW-0820">tRNA-binding</keyword>
<comment type="subunit">
    <text evidence="5">Associates with stalled 50S ribosomal subunits. Binds to RqcP.</text>
</comment>
<comment type="caution">
    <text evidence="7">The sequence shown here is derived from an EMBL/GenBank/DDBJ whole genome shotgun (WGS) entry which is preliminary data.</text>
</comment>
<dbReference type="GO" id="GO:0000049">
    <property type="term" value="F:tRNA binding"/>
    <property type="evidence" value="ECO:0007669"/>
    <property type="project" value="UniProtKB-UniRule"/>
</dbReference>
<evidence type="ECO:0000256" key="3">
    <source>
        <dbReference type="ARBA" id="ARBA00022884"/>
    </source>
</evidence>
<protein>
    <recommendedName>
        <fullName evidence="5">Rqc2 homolog RqcH</fullName>
        <shortName evidence="5">RqcH</shortName>
    </recommendedName>
</protein>
<reference evidence="7" key="1">
    <citation type="journal article" date="2015" name="ISME J.">
        <title>Draft Genome Sequence of Streptomyces incarnatus NRRL8089, which Produces the Nucleoside Antibiotic Sinefungin.</title>
        <authorList>
            <person name="Oshima K."/>
            <person name="Hattori M."/>
            <person name="Shimizu H."/>
            <person name="Fukuda K."/>
            <person name="Nemoto M."/>
            <person name="Inagaki K."/>
            <person name="Tamura T."/>
        </authorList>
    </citation>
    <scope>NUCLEOTIDE SEQUENCE</scope>
    <source>
        <strain evidence="7">FACHB-1375</strain>
    </source>
</reference>
<evidence type="ECO:0000256" key="5">
    <source>
        <dbReference type="HAMAP-Rule" id="MF_00844"/>
    </source>
</evidence>
<dbReference type="InterPro" id="IPR051608">
    <property type="entry name" value="RQC_Subunit_NEMF"/>
</dbReference>
<comment type="function">
    <text evidence="5">Key component of the ribosome quality control system (RQC), a ribosome-associated complex that mediates the extraction of incompletely synthesized nascent chains from stalled ribosomes and their subsequent degradation. RqcH recruits Ala-charged tRNA, and with RqcP directs the elongation of stalled nascent chains on 50S ribosomal subunits, leading to non-templated C-terminal alanine extensions (Ala tail). The Ala tail promotes nascent chain degradation. May add between 1 and at least 8 Ala residues. Binds to stalled 50S ribosomal subunits.</text>
</comment>
<dbReference type="RefSeq" id="WP_190470980.1">
    <property type="nucleotide sequence ID" value="NZ_JACJPW010000085.1"/>
</dbReference>
<dbReference type="InterPro" id="IPR008532">
    <property type="entry name" value="NFACT_RNA-bd"/>
</dbReference>
<name>A0A926ZJB6_9CYAN</name>
<dbReference type="Pfam" id="PF05833">
    <property type="entry name" value="NFACT_N"/>
    <property type="match status" value="1"/>
</dbReference>
<keyword evidence="8" id="KW-1185">Reference proteome</keyword>
<dbReference type="AlphaFoldDB" id="A0A926ZJB6"/>
<evidence type="ECO:0000256" key="1">
    <source>
        <dbReference type="ARBA" id="ARBA00022555"/>
    </source>
</evidence>
<dbReference type="GO" id="GO:1990112">
    <property type="term" value="C:RQC complex"/>
    <property type="evidence" value="ECO:0007669"/>
    <property type="project" value="TreeGrafter"/>
</dbReference>
<dbReference type="Proteomes" id="UP000641646">
    <property type="component" value="Unassembled WGS sequence"/>
</dbReference>
<evidence type="ECO:0000313" key="7">
    <source>
        <dbReference type="EMBL" id="MBD2184494.1"/>
    </source>
</evidence>
<proteinExistence type="inferred from homology"/>
<dbReference type="GO" id="GO:0019843">
    <property type="term" value="F:rRNA binding"/>
    <property type="evidence" value="ECO:0007669"/>
    <property type="project" value="UniProtKB-UniRule"/>
</dbReference>
<comment type="similarity">
    <text evidence="5">Belongs to the NEMF family.</text>
</comment>
<evidence type="ECO:0000256" key="2">
    <source>
        <dbReference type="ARBA" id="ARBA00022730"/>
    </source>
</evidence>
<dbReference type="GO" id="GO:0072344">
    <property type="term" value="P:rescue of stalled ribosome"/>
    <property type="evidence" value="ECO:0007669"/>
    <property type="project" value="UniProtKB-UniRule"/>
</dbReference>
<keyword evidence="4 5" id="KW-0648">Protein biosynthesis</keyword>
<evidence type="ECO:0000256" key="4">
    <source>
        <dbReference type="ARBA" id="ARBA00022917"/>
    </source>
</evidence>
<reference evidence="7" key="2">
    <citation type="submission" date="2020-08" db="EMBL/GenBank/DDBJ databases">
        <authorList>
            <person name="Chen M."/>
            <person name="Teng W."/>
            <person name="Zhao L."/>
            <person name="Hu C."/>
            <person name="Zhou Y."/>
            <person name="Han B."/>
            <person name="Song L."/>
            <person name="Shu W."/>
        </authorList>
    </citation>
    <scope>NUCLEOTIDE SEQUENCE</scope>
    <source>
        <strain evidence="7">FACHB-1375</strain>
    </source>
</reference>
<dbReference type="HAMAP" id="MF_00844_B">
    <property type="entry name" value="RqcH_B"/>
    <property type="match status" value="1"/>
</dbReference>
<keyword evidence="3 5" id="KW-0694">RNA-binding</keyword>
<dbReference type="GO" id="GO:0043023">
    <property type="term" value="F:ribosomal large subunit binding"/>
    <property type="evidence" value="ECO:0007669"/>
    <property type="project" value="UniProtKB-UniRule"/>
</dbReference>